<sequence length="247" mass="26831">MAELLVLVDLDRSGGVALGLDVETGRQSQGWDGKTVLIKRVKPDGAVAQWCHERPGRVIEAGDRIVSANGCRGDALQILAECQKLDKLKLEIQRARVVAPTATPAQPTRPPAEVVEEIALKFSEAPTAAEAVALLRKELSGGAIARCWDMRWGAQALLRIAQRSTSRTRKAWAKDPAVSELVGRLRADISRAEDMADVEAALMALEGLKRLGVAPSAAEVALMAKKLREPRQKIQSVFFPRNVCMQI</sequence>
<dbReference type="Gene3D" id="2.30.42.10">
    <property type="match status" value="1"/>
</dbReference>
<dbReference type="PROSITE" id="PS50106">
    <property type="entry name" value="PDZ"/>
    <property type="match status" value="1"/>
</dbReference>
<evidence type="ECO:0000313" key="3">
    <source>
        <dbReference type="Proteomes" id="UP000604046"/>
    </source>
</evidence>
<dbReference type="InterPro" id="IPR001478">
    <property type="entry name" value="PDZ"/>
</dbReference>
<feature type="domain" description="PDZ" evidence="1">
    <location>
        <begin position="7"/>
        <end position="70"/>
    </location>
</feature>
<name>A0A812LLX9_9DINO</name>
<evidence type="ECO:0000313" key="2">
    <source>
        <dbReference type="EMBL" id="CAE7243353.1"/>
    </source>
</evidence>
<proteinExistence type="predicted"/>
<protein>
    <submittedName>
        <fullName evidence="2">IRC3 protein</fullName>
    </submittedName>
</protein>
<organism evidence="2 3">
    <name type="scientific">Symbiodinium natans</name>
    <dbReference type="NCBI Taxonomy" id="878477"/>
    <lineage>
        <taxon>Eukaryota</taxon>
        <taxon>Sar</taxon>
        <taxon>Alveolata</taxon>
        <taxon>Dinophyceae</taxon>
        <taxon>Suessiales</taxon>
        <taxon>Symbiodiniaceae</taxon>
        <taxon>Symbiodinium</taxon>
    </lineage>
</organism>
<evidence type="ECO:0000259" key="1">
    <source>
        <dbReference type="PROSITE" id="PS50106"/>
    </source>
</evidence>
<dbReference type="SUPFAM" id="SSF50156">
    <property type="entry name" value="PDZ domain-like"/>
    <property type="match status" value="1"/>
</dbReference>
<dbReference type="EMBL" id="CAJNDS010001001">
    <property type="protein sequence ID" value="CAE7243353.1"/>
    <property type="molecule type" value="Genomic_DNA"/>
</dbReference>
<reference evidence="2" key="1">
    <citation type="submission" date="2021-02" db="EMBL/GenBank/DDBJ databases">
        <authorList>
            <person name="Dougan E. K."/>
            <person name="Rhodes N."/>
            <person name="Thang M."/>
            <person name="Chan C."/>
        </authorList>
    </citation>
    <scope>NUCLEOTIDE SEQUENCE</scope>
</reference>
<dbReference type="AlphaFoldDB" id="A0A812LLX9"/>
<accession>A0A812LLX9</accession>
<dbReference type="Proteomes" id="UP000604046">
    <property type="component" value="Unassembled WGS sequence"/>
</dbReference>
<comment type="caution">
    <text evidence="2">The sequence shown here is derived from an EMBL/GenBank/DDBJ whole genome shotgun (WGS) entry which is preliminary data.</text>
</comment>
<dbReference type="InterPro" id="IPR036034">
    <property type="entry name" value="PDZ_sf"/>
</dbReference>
<keyword evidence="3" id="KW-1185">Reference proteome</keyword>
<gene>
    <name evidence="2" type="primary">IRC3</name>
    <name evidence="2" type="ORF">SNAT2548_LOCUS11269</name>
</gene>